<accession>A0A370BKG6</accession>
<evidence type="ECO:0000313" key="2">
    <source>
        <dbReference type="EMBL" id="RDG40096.1"/>
    </source>
</evidence>
<keyword evidence="1" id="KW-1133">Transmembrane helix</keyword>
<name>A0A370BKG6_9ACTN</name>
<dbReference type="Proteomes" id="UP000253741">
    <property type="component" value="Unassembled WGS sequence"/>
</dbReference>
<dbReference type="EMBL" id="QQNA01000001">
    <property type="protein sequence ID" value="RDG40096.1"/>
    <property type="molecule type" value="Genomic_DNA"/>
</dbReference>
<reference evidence="2 3" key="1">
    <citation type="submission" date="2018-07" db="EMBL/GenBank/DDBJ databases">
        <title>Streptomyces species from bats.</title>
        <authorList>
            <person name="Dunlap C."/>
        </authorList>
    </citation>
    <scope>NUCLEOTIDE SEQUENCE [LARGE SCALE GENOMIC DNA]</scope>
    <source>
        <strain evidence="2 3">AC230</strain>
    </source>
</reference>
<comment type="caution">
    <text evidence="2">The sequence shown here is derived from an EMBL/GenBank/DDBJ whole genome shotgun (WGS) entry which is preliminary data.</text>
</comment>
<keyword evidence="1" id="KW-0812">Transmembrane</keyword>
<protein>
    <submittedName>
        <fullName evidence="2">Uncharacterized protein</fullName>
    </submittedName>
</protein>
<sequence length="192" mass="20609">MVTSTAFWAAVGVFVAAVAIRFNYRSSHPRRRLTYSFSVLPLFARQADGEGAGSLVEVSFVGVPVKDPRLVALTLVNTGSKDIASAHFDGNVAMRLELGTRALCLFATEAHPATSRPPTARISTGRSQAGHQAVLVAPGRLGKGASVTYTVLVEGQPKLSFRHNLIDVEVKEGSYLREINQAIERGENLDCS</sequence>
<evidence type="ECO:0000313" key="3">
    <source>
        <dbReference type="Proteomes" id="UP000253741"/>
    </source>
</evidence>
<dbReference type="AlphaFoldDB" id="A0A370BKG6"/>
<keyword evidence="1" id="KW-0472">Membrane</keyword>
<evidence type="ECO:0000256" key="1">
    <source>
        <dbReference type="SAM" id="Phobius"/>
    </source>
</evidence>
<keyword evidence="3" id="KW-1185">Reference proteome</keyword>
<organism evidence="2 3">
    <name type="scientific">Streptomyces corynorhini</name>
    <dbReference type="NCBI Taxonomy" id="2282652"/>
    <lineage>
        <taxon>Bacteria</taxon>
        <taxon>Bacillati</taxon>
        <taxon>Actinomycetota</taxon>
        <taxon>Actinomycetes</taxon>
        <taxon>Kitasatosporales</taxon>
        <taxon>Streptomycetaceae</taxon>
        <taxon>Streptomyces</taxon>
    </lineage>
</organism>
<proteinExistence type="predicted"/>
<gene>
    <name evidence="2" type="ORF">DVH02_00085</name>
</gene>
<feature type="transmembrane region" description="Helical" evidence="1">
    <location>
        <begin position="6"/>
        <end position="24"/>
    </location>
</feature>